<keyword evidence="2" id="KW-0677">Repeat</keyword>
<dbReference type="Gene3D" id="3.30.160.60">
    <property type="entry name" value="Classic Zinc Finger"/>
    <property type="match status" value="2"/>
</dbReference>
<dbReference type="STRING" id="5353.A0A1Q3ENY4"/>
<dbReference type="InterPro" id="IPR036236">
    <property type="entry name" value="Znf_C2H2_sf"/>
</dbReference>
<dbReference type="GO" id="GO:0008270">
    <property type="term" value="F:zinc ion binding"/>
    <property type="evidence" value="ECO:0007669"/>
    <property type="project" value="UniProtKB-KW"/>
</dbReference>
<reference evidence="8 9" key="2">
    <citation type="submission" date="2017-02" db="EMBL/GenBank/DDBJ databases">
        <title>A genome survey and senescence transcriptome analysis in Lentinula edodes.</title>
        <authorList>
            <person name="Sakamoto Y."/>
            <person name="Nakade K."/>
            <person name="Sato S."/>
            <person name="Yoshida Y."/>
            <person name="Miyazaki K."/>
            <person name="Natsume S."/>
            <person name="Konno N."/>
        </authorList>
    </citation>
    <scope>NUCLEOTIDE SEQUENCE [LARGE SCALE GENOMIC DNA]</scope>
    <source>
        <strain evidence="8 9">NBRC 111202</strain>
    </source>
</reference>
<keyword evidence="3 5" id="KW-0863">Zinc-finger</keyword>
<dbReference type="FunFam" id="3.30.160.60:FF:000100">
    <property type="entry name" value="Zinc finger 45-like"/>
    <property type="match status" value="1"/>
</dbReference>
<sequence length="411" mass="46361">MTELYFKLTSLEKFIKCLFTSTYRWNFLPPFAELYSAQINLCLSSLRYALCDPDPEYQPRGTSAQRDKESDSMQKNGAYKVYQSYSTGLPSFQEDSCETDCELGATGSGLAPPKNDVHAAYEHPQNISDIISWHNPYDSHMADSPVVLSPSARRNFESSMMTSFESATGHRGYFEQDTNRARSPSILINTGNSWHSANTPCRDIRRRPSPYALLPALQFPDELQPRSPDTEESTSVTPVDNHTRQAIPDHDANEPTAAVKKKKAKMHACKLCGKNFPRPSGLKTHMNAHNNHKPFSCAYPGCERTFTVRSNAKRHLRTHGIHPDDAVAASMDHDHELNSVVPQLKWMPPMTQTGKMPVVPSERGIPMQEPYVEEQVEERNSYEEAGIYPYHASQYRRLPGPVVETPRSIDP</sequence>
<evidence type="ECO:0000256" key="2">
    <source>
        <dbReference type="ARBA" id="ARBA00022737"/>
    </source>
</evidence>
<dbReference type="EMBL" id="BDGU01000839">
    <property type="protein sequence ID" value="GAW08919.1"/>
    <property type="molecule type" value="Genomic_DNA"/>
</dbReference>
<feature type="domain" description="C2H2-type" evidence="7">
    <location>
        <begin position="295"/>
        <end position="319"/>
    </location>
</feature>
<dbReference type="AlphaFoldDB" id="A0A1Q3ENY4"/>
<reference evidence="8 9" key="1">
    <citation type="submission" date="2016-08" db="EMBL/GenBank/DDBJ databases">
        <authorList>
            <consortium name="Lentinula edodes genome sequencing consortium"/>
            <person name="Sakamoto Y."/>
            <person name="Nakade K."/>
            <person name="Sato S."/>
            <person name="Yoshida Y."/>
            <person name="Miyazaki K."/>
            <person name="Natsume S."/>
            <person name="Konno N."/>
        </authorList>
    </citation>
    <scope>NUCLEOTIDE SEQUENCE [LARGE SCALE GENOMIC DNA]</scope>
    <source>
        <strain evidence="8 9">NBRC 111202</strain>
    </source>
</reference>
<feature type="region of interest" description="Disordered" evidence="6">
    <location>
        <begin position="221"/>
        <end position="249"/>
    </location>
</feature>
<organism evidence="8 9">
    <name type="scientific">Lentinula edodes</name>
    <name type="common">Shiitake mushroom</name>
    <name type="synonym">Lentinus edodes</name>
    <dbReference type="NCBI Taxonomy" id="5353"/>
    <lineage>
        <taxon>Eukaryota</taxon>
        <taxon>Fungi</taxon>
        <taxon>Dikarya</taxon>
        <taxon>Basidiomycota</taxon>
        <taxon>Agaricomycotina</taxon>
        <taxon>Agaricomycetes</taxon>
        <taxon>Agaricomycetidae</taxon>
        <taxon>Agaricales</taxon>
        <taxon>Marasmiineae</taxon>
        <taxon>Omphalotaceae</taxon>
        <taxon>Lentinula</taxon>
    </lineage>
</organism>
<keyword evidence="1" id="KW-0479">Metal-binding</keyword>
<gene>
    <name evidence="8" type="ORF">LENED_011030</name>
</gene>
<dbReference type="Pfam" id="PF00096">
    <property type="entry name" value="zf-C2H2"/>
    <property type="match status" value="2"/>
</dbReference>
<evidence type="ECO:0000256" key="3">
    <source>
        <dbReference type="ARBA" id="ARBA00022771"/>
    </source>
</evidence>
<dbReference type="SUPFAM" id="SSF57667">
    <property type="entry name" value="beta-beta-alpha zinc fingers"/>
    <property type="match status" value="1"/>
</dbReference>
<dbReference type="InterPro" id="IPR013087">
    <property type="entry name" value="Znf_C2H2_type"/>
</dbReference>
<name>A0A1Q3ENY4_LENED</name>
<dbReference type="PROSITE" id="PS00028">
    <property type="entry name" value="ZINC_FINGER_C2H2_1"/>
    <property type="match status" value="2"/>
</dbReference>
<evidence type="ECO:0000259" key="7">
    <source>
        <dbReference type="PROSITE" id="PS50157"/>
    </source>
</evidence>
<dbReference type="GO" id="GO:0000981">
    <property type="term" value="F:DNA-binding transcription factor activity, RNA polymerase II-specific"/>
    <property type="evidence" value="ECO:0007669"/>
    <property type="project" value="TreeGrafter"/>
</dbReference>
<dbReference type="PANTHER" id="PTHR23235">
    <property type="entry name" value="KRUEPPEL-LIKE TRANSCRIPTION FACTOR"/>
    <property type="match status" value="1"/>
</dbReference>
<dbReference type="PANTHER" id="PTHR23235:SF120">
    <property type="entry name" value="KRUPPEL-LIKE FACTOR 15"/>
    <property type="match status" value="1"/>
</dbReference>
<evidence type="ECO:0000313" key="9">
    <source>
        <dbReference type="Proteomes" id="UP000188533"/>
    </source>
</evidence>
<dbReference type="Proteomes" id="UP000188533">
    <property type="component" value="Unassembled WGS sequence"/>
</dbReference>
<keyword evidence="4" id="KW-0862">Zinc</keyword>
<dbReference type="PROSITE" id="PS50157">
    <property type="entry name" value="ZINC_FINGER_C2H2_2"/>
    <property type="match status" value="2"/>
</dbReference>
<protein>
    <submittedName>
        <fullName evidence="8">C2h2 conidiation transcription factor</fullName>
    </submittedName>
</protein>
<evidence type="ECO:0000256" key="5">
    <source>
        <dbReference type="PROSITE-ProRule" id="PRU00042"/>
    </source>
</evidence>
<evidence type="ECO:0000256" key="1">
    <source>
        <dbReference type="ARBA" id="ARBA00022723"/>
    </source>
</evidence>
<feature type="domain" description="C2H2-type" evidence="7">
    <location>
        <begin position="267"/>
        <end position="294"/>
    </location>
</feature>
<keyword evidence="9" id="KW-1185">Reference proteome</keyword>
<dbReference type="SMART" id="SM00355">
    <property type="entry name" value="ZnF_C2H2"/>
    <property type="match status" value="2"/>
</dbReference>
<accession>A0A1Q3ENY4</accession>
<proteinExistence type="predicted"/>
<dbReference type="GO" id="GO:0000978">
    <property type="term" value="F:RNA polymerase II cis-regulatory region sequence-specific DNA binding"/>
    <property type="evidence" value="ECO:0007669"/>
    <property type="project" value="TreeGrafter"/>
</dbReference>
<evidence type="ECO:0000256" key="6">
    <source>
        <dbReference type="SAM" id="MobiDB-lite"/>
    </source>
</evidence>
<comment type="caution">
    <text evidence="8">The sequence shown here is derived from an EMBL/GenBank/DDBJ whole genome shotgun (WGS) entry which is preliminary data.</text>
</comment>
<evidence type="ECO:0000256" key="4">
    <source>
        <dbReference type="ARBA" id="ARBA00022833"/>
    </source>
</evidence>
<evidence type="ECO:0000313" key="8">
    <source>
        <dbReference type="EMBL" id="GAW08919.1"/>
    </source>
</evidence>